<comment type="caution">
    <text evidence="1">The sequence shown here is derived from an EMBL/GenBank/DDBJ whole genome shotgun (WGS) entry which is preliminary data.</text>
</comment>
<dbReference type="AlphaFoldDB" id="A0A9D4FDV7"/>
<dbReference type="Proteomes" id="UP000828390">
    <property type="component" value="Unassembled WGS sequence"/>
</dbReference>
<evidence type="ECO:0000313" key="2">
    <source>
        <dbReference type="Proteomes" id="UP000828390"/>
    </source>
</evidence>
<gene>
    <name evidence="1" type="ORF">DPMN_149491</name>
</gene>
<name>A0A9D4FDV7_DREPO</name>
<proteinExistence type="predicted"/>
<evidence type="ECO:0000313" key="1">
    <source>
        <dbReference type="EMBL" id="KAH3795929.1"/>
    </source>
</evidence>
<accession>A0A9D4FDV7</accession>
<keyword evidence="2" id="KW-1185">Reference proteome</keyword>
<protein>
    <submittedName>
        <fullName evidence="1">Uncharacterized protein</fullName>
    </submittedName>
</protein>
<reference evidence="1" key="2">
    <citation type="submission" date="2020-11" db="EMBL/GenBank/DDBJ databases">
        <authorList>
            <person name="McCartney M.A."/>
            <person name="Auch B."/>
            <person name="Kono T."/>
            <person name="Mallez S."/>
            <person name="Becker A."/>
            <person name="Gohl D.M."/>
            <person name="Silverstein K.A.T."/>
            <person name="Koren S."/>
            <person name="Bechman K.B."/>
            <person name="Herman A."/>
            <person name="Abrahante J.E."/>
            <person name="Garbe J."/>
        </authorList>
    </citation>
    <scope>NUCLEOTIDE SEQUENCE</scope>
    <source>
        <strain evidence="1">Duluth1</strain>
        <tissue evidence="1">Whole animal</tissue>
    </source>
</reference>
<sequence>MLSSWSLSSTSTGNTWSGAQCSVSGACHLHLQVTLGLELNAQFLELVIYIYR</sequence>
<organism evidence="1 2">
    <name type="scientific">Dreissena polymorpha</name>
    <name type="common">Zebra mussel</name>
    <name type="synonym">Mytilus polymorpha</name>
    <dbReference type="NCBI Taxonomy" id="45954"/>
    <lineage>
        <taxon>Eukaryota</taxon>
        <taxon>Metazoa</taxon>
        <taxon>Spiralia</taxon>
        <taxon>Lophotrochozoa</taxon>
        <taxon>Mollusca</taxon>
        <taxon>Bivalvia</taxon>
        <taxon>Autobranchia</taxon>
        <taxon>Heteroconchia</taxon>
        <taxon>Euheterodonta</taxon>
        <taxon>Imparidentia</taxon>
        <taxon>Neoheterodontei</taxon>
        <taxon>Myida</taxon>
        <taxon>Dreissenoidea</taxon>
        <taxon>Dreissenidae</taxon>
        <taxon>Dreissena</taxon>
    </lineage>
</organism>
<dbReference type="EMBL" id="JAIWYP010000007">
    <property type="protein sequence ID" value="KAH3795929.1"/>
    <property type="molecule type" value="Genomic_DNA"/>
</dbReference>
<reference evidence="1" key="1">
    <citation type="journal article" date="2019" name="bioRxiv">
        <title>The Genome of the Zebra Mussel, Dreissena polymorpha: A Resource for Invasive Species Research.</title>
        <authorList>
            <person name="McCartney M.A."/>
            <person name="Auch B."/>
            <person name="Kono T."/>
            <person name="Mallez S."/>
            <person name="Zhang Y."/>
            <person name="Obille A."/>
            <person name="Becker A."/>
            <person name="Abrahante J.E."/>
            <person name="Garbe J."/>
            <person name="Badalamenti J.P."/>
            <person name="Herman A."/>
            <person name="Mangelson H."/>
            <person name="Liachko I."/>
            <person name="Sullivan S."/>
            <person name="Sone E.D."/>
            <person name="Koren S."/>
            <person name="Silverstein K.A.T."/>
            <person name="Beckman K.B."/>
            <person name="Gohl D.M."/>
        </authorList>
    </citation>
    <scope>NUCLEOTIDE SEQUENCE</scope>
    <source>
        <strain evidence="1">Duluth1</strain>
        <tissue evidence="1">Whole animal</tissue>
    </source>
</reference>